<dbReference type="PANTHER" id="PTHR24567">
    <property type="entry name" value="CRP FAMILY TRANSCRIPTIONAL REGULATORY PROTEIN"/>
    <property type="match status" value="1"/>
</dbReference>
<dbReference type="SUPFAM" id="SSF51206">
    <property type="entry name" value="cAMP-binding domain-like"/>
    <property type="match status" value="1"/>
</dbReference>
<organism evidence="2 3">
    <name type="scientific">Desulfuromonas acetoxidans (strain DSM 684 / 11070)</name>
    <dbReference type="NCBI Taxonomy" id="281689"/>
    <lineage>
        <taxon>Bacteria</taxon>
        <taxon>Pseudomonadati</taxon>
        <taxon>Thermodesulfobacteriota</taxon>
        <taxon>Desulfuromonadia</taxon>
        <taxon>Desulfuromonadales</taxon>
        <taxon>Desulfuromonadaceae</taxon>
        <taxon>Desulfuromonas</taxon>
    </lineage>
</organism>
<gene>
    <name evidence="2" type="ORF">Dace_2588</name>
</gene>
<name>Q1K2E6_DESA6</name>
<dbReference type="PANTHER" id="PTHR24567:SF74">
    <property type="entry name" value="HTH-TYPE TRANSCRIPTIONAL REGULATOR ARCR"/>
    <property type="match status" value="1"/>
</dbReference>
<dbReference type="InterPro" id="IPR014710">
    <property type="entry name" value="RmlC-like_jellyroll"/>
</dbReference>
<dbReference type="InterPro" id="IPR050397">
    <property type="entry name" value="Env_Response_Regulators"/>
</dbReference>
<dbReference type="GO" id="GO:0003700">
    <property type="term" value="F:DNA-binding transcription factor activity"/>
    <property type="evidence" value="ECO:0007669"/>
    <property type="project" value="TreeGrafter"/>
</dbReference>
<dbReference type="CDD" id="cd00038">
    <property type="entry name" value="CAP_ED"/>
    <property type="match status" value="1"/>
</dbReference>
<dbReference type="PROSITE" id="PS50042">
    <property type="entry name" value="CNMP_BINDING_3"/>
    <property type="match status" value="1"/>
</dbReference>
<comment type="caution">
    <text evidence="2">The sequence shown here is derived from an EMBL/GenBank/DDBJ whole genome shotgun (WGS) entry which is preliminary data.</text>
</comment>
<dbReference type="EMBL" id="AAEW02000004">
    <property type="protein sequence ID" value="EAT16493.1"/>
    <property type="molecule type" value="Genomic_DNA"/>
</dbReference>
<dbReference type="RefSeq" id="WP_005998464.1">
    <property type="nucleotide sequence ID" value="NZ_AAEW02000004.1"/>
</dbReference>
<reference evidence="2" key="1">
    <citation type="submission" date="2006-05" db="EMBL/GenBank/DDBJ databases">
        <title>Annotation of the draft genome assembly of Desulfuromonas acetoxidans DSM 684.</title>
        <authorList>
            <consortium name="US DOE Joint Genome Institute (JGI-ORNL)"/>
            <person name="Larimer F."/>
            <person name="Land M."/>
            <person name="Hauser L."/>
        </authorList>
    </citation>
    <scope>NUCLEOTIDE SEQUENCE [LARGE SCALE GENOMIC DNA]</scope>
    <source>
        <strain evidence="2">DSM 684</strain>
    </source>
</reference>
<proteinExistence type="predicted"/>
<evidence type="ECO:0000259" key="1">
    <source>
        <dbReference type="PROSITE" id="PS50042"/>
    </source>
</evidence>
<protein>
    <submittedName>
        <fullName evidence="2">Cyclic nucleotide-binding protein</fullName>
    </submittedName>
</protein>
<dbReference type="OrthoDB" id="9784809at2"/>
<dbReference type="SMART" id="SM00100">
    <property type="entry name" value="cNMP"/>
    <property type="match status" value="1"/>
</dbReference>
<dbReference type="AlphaFoldDB" id="Q1K2E6"/>
<accession>Q1K2E6</accession>
<evidence type="ECO:0000313" key="3">
    <source>
        <dbReference type="Proteomes" id="UP000005695"/>
    </source>
</evidence>
<dbReference type="InterPro" id="IPR018490">
    <property type="entry name" value="cNMP-bd_dom_sf"/>
</dbReference>
<feature type="domain" description="Cyclic nucleotide-binding" evidence="1">
    <location>
        <begin position="27"/>
        <end position="126"/>
    </location>
</feature>
<dbReference type="GO" id="GO:0005829">
    <property type="term" value="C:cytosol"/>
    <property type="evidence" value="ECO:0007669"/>
    <property type="project" value="TreeGrafter"/>
</dbReference>
<keyword evidence="3" id="KW-1185">Reference proteome</keyword>
<dbReference type="Gene3D" id="2.60.120.10">
    <property type="entry name" value="Jelly Rolls"/>
    <property type="match status" value="1"/>
</dbReference>
<dbReference type="PRINTS" id="PR00103">
    <property type="entry name" value="CAMPKINASE"/>
</dbReference>
<reference evidence="2" key="2">
    <citation type="submission" date="2006-05" db="EMBL/GenBank/DDBJ databases">
        <title>Sequencing of the draft genome and assembly of Desulfuromonas acetoxidans DSM 684.</title>
        <authorList>
            <consortium name="US DOE Joint Genome Institute (JGI-PGF)"/>
            <person name="Copeland A."/>
            <person name="Lucas S."/>
            <person name="Lapidus A."/>
            <person name="Barry K."/>
            <person name="Detter J.C."/>
            <person name="Glavina del Rio T."/>
            <person name="Hammon N."/>
            <person name="Israni S."/>
            <person name="Dalin E."/>
            <person name="Tice H."/>
            <person name="Bruce D."/>
            <person name="Pitluck S."/>
            <person name="Richardson P."/>
        </authorList>
    </citation>
    <scope>NUCLEOTIDE SEQUENCE [LARGE SCALE GENOMIC DNA]</scope>
    <source>
        <strain evidence="2">DSM 684</strain>
    </source>
</reference>
<dbReference type="InterPro" id="IPR000595">
    <property type="entry name" value="cNMP-bd_dom"/>
</dbReference>
<dbReference type="Pfam" id="PF00027">
    <property type="entry name" value="cNMP_binding"/>
    <property type="match status" value="1"/>
</dbReference>
<sequence length="174" mass="19669">MNGLWESIFRSKTDEETLAGFLAKIPVFTELGKRDLNYLENLVHVRNYKAHETVFEQGDPGSGLYIIRSGNVAIFTRDNYDREEELALLGPGDFFGETTLASPAPRTVSARTTESCELLGLFRSDLLATSDKHPEIANRILFGLTKMISERLQTATFQLRNLQQRLEEKESPQS</sequence>
<dbReference type="Proteomes" id="UP000005695">
    <property type="component" value="Unassembled WGS sequence"/>
</dbReference>
<evidence type="ECO:0000313" key="2">
    <source>
        <dbReference type="EMBL" id="EAT16493.1"/>
    </source>
</evidence>